<name>A0A8S1ER74_9PELO</name>
<keyword evidence="3" id="KW-1185">Reference proteome</keyword>
<proteinExistence type="predicted"/>
<gene>
    <name evidence="2" type="ORF">CBOVIS_LOCUS4620</name>
</gene>
<dbReference type="Proteomes" id="UP000494206">
    <property type="component" value="Unassembled WGS sequence"/>
</dbReference>
<sequence length="154" mass="17719">MKRISIILLLLSTLSYSVSAFLTDNHIEPKYFSYADGARVDVEKHLAEMKKLILENRRASFSAMFRVNPQLAFPAAITPDEFFDYAQQDQVFRDNLQIQLISRQINLGNGRYSFVYKTRFCELVNGHPINQVYQRNAQISNKIDSPSGFAFDSL</sequence>
<comment type="caution">
    <text evidence="2">The sequence shown here is derived from an EMBL/GenBank/DDBJ whole genome shotgun (WGS) entry which is preliminary data.</text>
</comment>
<dbReference type="EMBL" id="CADEPM010000003">
    <property type="protein sequence ID" value="CAB3401940.1"/>
    <property type="molecule type" value="Genomic_DNA"/>
</dbReference>
<evidence type="ECO:0000313" key="3">
    <source>
        <dbReference type="Proteomes" id="UP000494206"/>
    </source>
</evidence>
<feature type="chain" id="PRO_5035805442" evidence="1">
    <location>
        <begin position="21"/>
        <end position="154"/>
    </location>
</feature>
<evidence type="ECO:0000256" key="1">
    <source>
        <dbReference type="SAM" id="SignalP"/>
    </source>
</evidence>
<protein>
    <submittedName>
        <fullName evidence="2">Uncharacterized protein</fullName>
    </submittedName>
</protein>
<evidence type="ECO:0000313" key="2">
    <source>
        <dbReference type="EMBL" id="CAB3401940.1"/>
    </source>
</evidence>
<organism evidence="2 3">
    <name type="scientific">Caenorhabditis bovis</name>
    <dbReference type="NCBI Taxonomy" id="2654633"/>
    <lineage>
        <taxon>Eukaryota</taxon>
        <taxon>Metazoa</taxon>
        <taxon>Ecdysozoa</taxon>
        <taxon>Nematoda</taxon>
        <taxon>Chromadorea</taxon>
        <taxon>Rhabditida</taxon>
        <taxon>Rhabditina</taxon>
        <taxon>Rhabditomorpha</taxon>
        <taxon>Rhabditoidea</taxon>
        <taxon>Rhabditidae</taxon>
        <taxon>Peloderinae</taxon>
        <taxon>Caenorhabditis</taxon>
    </lineage>
</organism>
<dbReference type="AlphaFoldDB" id="A0A8S1ER74"/>
<accession>A0A8S1ER74</accession>
<feature type="signal peptide" evidence="1">
    <location>
        <begin position="1"/>
        <end position="20"/>
    </location>
</feature>
<keyword evidence="1" id="KW-0732">Signal</keyword>
<reference evidence="2 3" key="1">
    <citation type="submission" date="2020-04" db="EMBL/GenBank/DDBJ databases">
        <authorList>
            <person name="Laetsch R D."/>
            <person name="Stevens L."/>
            <person name="Kumar S."/>
            <person name="Blaxter L. M."/>
        </authorList>
    </citation>
    <scope>NUCLEOTIDE SEQUENCE [LARGE SCALE GENOMIC DNA]</scope>
</reference>